<dbReference type="SUPFAM" id="SSF48613">
    <property type="entry name" value="Heme oxygenase-like"/>
    <property type="match status" value="1"/>
</dbReference>
<dbReference type="Proteomes" id="UP001501476">
    <property type="component" value="Unassembled WGS sequence"/>
</dbReference>
<organism evidence="1 2">
    <name type="scientific">Methylophaga marina</name>
    <dbReference type="NCBI Taxonomy" id="45495"/>
    <lineage>
        <taxon>Bacteria</taxon>
        <taxon>Pseudomonadati</taxon>
        <taxon>Pseudomonadota</taxon>
        <taxon>Gammaproteobacteria</taxon>
        <taxon>Thiotrichales</taxon>
        <taxon>Piscirickettsiaceae</taxon>
        <taxon>Methylophaga</taxon>
    </lineage>
</organism>
<dbReference type="Pfam" id="PF01126">
    <property type="entry name" value="Heme_oxygenase"/>
    <property type="match status" value="1"/>
</dbReference>
<reference evidence="1 2" key="1">
    <citation type="journal article" date="2019" name="Int. J. Syst. Evol. Microbiol.">
        <title>The Global Catalogue of Microorganisms (GCM) 10K type strain sequencing project: providing services to taxonomists for standard genome sequencing and annotation.</title>
        <authorList>
            <consortium name="The Broad Institute Genomics Platform"/>
            <consortium name="The Broad Institute Genome Sequencing Center for Infectious Disease"/>
            <person name="Wu L."/>
            <person name="Ma J."/>
        </authorList>
    </citation>
    <scope>NUCLEOTIDE SEQUENCE [LARGE SCALE GENOMIC DNA]</scope>
    <source>
        <strain evidence="1 2">JCM 6886</strain>
    </source>
</reference>
<sequence length="202" mass="22579">MTDQLTLSNALRSETHDLHEVLDKRVMQLNPFADSKHYQGFLRMQLRLHTAAEPLYHNTKLLNLLPDLSGRSRLNAVLSDCEDVELNNTLIAEDQRIASYIKIADEYEGLGWLYALEGSTLGAAMLLKHVKNQLNLSETFGASHMAAHSDGRATHWKQFKAMLDQLELTQAQREKALAGATQAFIFVTDAVNDVMIDDAVAS</sequence>
<evidence type="ECO:0000313" key="2">
    <source>
        <dbReference type="Proteomes" id="UP001501476"/>
    </source>
</evidence>
<evidence type="ECO:0000313" key="1">
    <source>
        <dbReference type="EMBL" id="GAA0232700.1"/>
    </source>
</evidence>
<dbReference type="Gene3D" id="1.20.910.10">
    <property type="entry name" value="Heme oxygenase-like"/>
    <property type="match status" value="1"/>
</dbReference>
<keyword evidence="2" id="KW-1185">Reference proteome</keyword>
<accession>A0ABN0TXK1</accession>
<protein>
    <submittedName>
        <fullName evidence="1">Biliverdin-producing heme oxygenase</fullName>
    </submittedName>
</protein>
<gene>
    <name evidence="1" type="ORF">GCM10008964_24940</name>
</gene>
<name>A0ABN0TXK1_9GAMM</name>
<dbReference type="InterPro" id="IPR016053">
    <property type="entry name" value="Haem_Oase-like"/>
</dbReference>
<dbReference type="RefSeq" id="WP_286303346.1">
    <property type="nucleotide sequence ID" value="NZ_AP027741.1"/>
</dbReference>
<proteinExistence type="predicted"/>
<dbReference type="EMBL" id="BAAADG010000018">
    <property type="protein sequence ID" value="GAA0232700.1"/>
    <property type="molecule type" value="Genomic_DNA"/>
</dbReference>
<dbReference type="CDD" id="cd19166">
    <property type="entry name" value="HemeO-bac"/>
    <property type="match status" value="1"/>
</dbReference>
<comment type="caution">
    <text evidence="1">The sequence shown here is derived from an EMBL/GenBank/DDBJ whole genome shotgun (WGS) entry which is preliminary data.</text>
</comment>
<dbReference type="InterPro" id="IPR016084">
    <property type="entry name" value="Haem_Oase-like_multi-hlx"/>
</dbReference>